<feature type="domain" description="C3H1-type" evidence="6">
    <location>
        <begin position="119"/>
        <end position="147"/>
    </location>
</feature>
<dbReference type="Gene3D" id="4.10.1000.10">
    <property type="entry name" value="Zinc finger, CCCH-type"/>
    <property type="match status" value="1"/>
</dbReference>
<keyword evidence="3 4" id="KW-0862">Zinc</keyword>
<keyword evidence="1 4" id="KW-0479">Metal-binding</keyword>
<name>A0AA37L1I0_9PEZI</name>
<dbReference type="Proteomes" id="UP001055115">
    <property type="component" value="Unassembled WGS sequence"/>
</dbReference>
<dbReference type="PROSITE" id="PS50103">
    <property type="entry name" value="ZF_C3H1"/>
    <property type="match status" value="1"/>
</dbReference>
<evidence type="ECO:0000313" key="8">
    <source>
        <dbReference type="Proteomes" id="UP001055115"/>
    </source>
</evidence>
<evidence type="ECO:0000256" key="5">
    <source>
        <dbReference type="SAM" id="MobiDB-lite"/>
    </source>
</evidence>
<feature type="compositionally biased region" description="Polar residues" evidence="5">
    <location>
        <begin position="97"/>
        <end position="110"/>
    </location>
</feature>
<comment type="caution">
    <text evidence="7">The sequence shown here is derived from an EMBL/GenBank/DDBJ whole genome shotgun (WGS) entry which is preliminary data.</text>
</comment>
<keyword evidence="2 4" id="KW-0863">Zinc-finger</keyword>
<feature type="compositionally biased region" description="Low complexity" evidence="5">
    <location>
        <begin position="43"/>
        <end position="53"/>
    </location>
</feature>
<accession>A0AA37L1I0</accession>
<sequence>MAPEKPQPRPLALEPPAHRVLDWAEDTESVSTDNFSATDEGHSTSPTSNTASNPRKEPQLQRASIIRKETSAVEIANGMLELGRTQCATRQALPPRTNMQNNGDGTTKPSKTGKQRVPRPAGSLCRHWCQTGQCSWGTECRYTHQMPVTLEGLTDVGLTELPGWWRQAAGLPVEGTIDVRIFAAAAAPAAVGVAKKSPSTTLARGNTLMTPSHPSKKGRFKAKREESKMTEEVHVIRLGVERTPTTAAPPMVIGLGGKKKPVLRQVQAQMPARKDQPQYEEVEKLVDI</sequence>
<evidence type="ECO:0000313" key="7">
    <source>
        <dbReference type="EMBL" id="GKT40127.1"/>
    </source>
</evidence>
<reference evidence="7 8" key="1">
    <citation type="submission" date="2022-03" db="EMBL/GenBank/DDBJ databases">
        <title>Genome data of Colletotrichum spp.</title>
        <authorList>
            <person name="Utami Y.D."/>
            <person name="Hiruma K."/>
        </authorList>
    </citation>
    <scope>NUCLEOTIDE SEQUENCE [LARGE SCALE GENOMIC DNA]</scope>
    <source>
        <strain evidence="7 8">MAFF 239500</strain>
    </source>
</reference>
<evidence type="ECO:0000256" key="2">
    <source>
        <dbReference type="ARBA" id="ARBA00022771"/>
    </source>
</evidence>
<dbReference type="AlphaFoldDB" id="A0AA37L1I0"/>
<protein>
    <recommendedName>
        <fullName evidence="6">C3H1-type domain-containing protein</fullName>
    </recommendedName>
</protein>
<evidence type="ECO:0000256" key="3">
    <source>
        <dbReference type="ARBA" id="ARBA00022833"/>
    </source>
</evidence>
<dbReference type="EMBL" id="BQXU01000001">
    <property type="protein sequence ID" value="GKT40127.1"/>
    <property type="molecule type" value="Genomic_DNA"/>
</dbReference>
<feature type="region of interest" description="Disordered" evidence="5">
    <location>
        <begin position="1"/>
        <end position="60"/>
    </location>
</feature>
<keyword evidence="8" id="KW-1185">Reference proteome</keyword>
<organism evidence="7 8">
    <name type="scientific">Colletotrichum spaethianum</name>
    <dbReference type="NCBI Taxonomy" id="700344"/>
    <lineage>
        <taxon>Eukaryota</taxon>
        <taxon>Fungi</taxon>
        <taxon>Dikarya</taxon>
        <taxon>Ascomycota</taxon>
        <taxon>Pezizomycotina</taxon>
        <taxon>Sordariomycetes</taxon>
        <taxon>Hypocreomycetidae</taxon>
        <taxon>Glomerellales</taxon>
        <taxon>Glomerellaceae</taxon>
        <taxon>Colletotrichum</taxon>
        <taxon>Colletotrichum spaethianum species complex</taxon>
    </lineage>
</organism>
<feature type="region of interest" description="Disordered" evidence="5">
    <location>
        <begin position="90"/>
        <end position="121"/>
    </location>
</feature>
<dbReference type="GO" id="GO:0008270">
    <property type="term" value="F:zinc ion binding"/>
    <property type="evidence" value="ECO:0007669"/>
    <property type="project" value="UniProtKB-KW"/>
</dbReference>
<proteinExistence type="predicted"/>
<gene>
    <name evidence="7" type="ORF">ColSpa_00308</name>
</gene>
<dbReference type="RefSeq" id="XP_049122477.1">
    <property type="nucleotide sequence ID" value="XM_049266520.1"/>
</dbReference>
<feature type="compositionally biased region" description="Polar residues" evidence="5">
    <location>
        <begin position="202"/>
        <end position="213"/>
    </location>
</feature>
<feature type="zinc finger region" description="C3H1-type" evidence="4">
    <location>
        <begin position="119"/>
        <end position="147"/>
    </location>
</feature>
<dbReference type="InterPro" id="IPR000571">
    <property type="entry name" value="Znf_CCCH"/>
</dbReference>
<evidence type="ECO:0000256" key="4">
    <source>
        <dbReference type="PROSITE-ProRule" id="PRU00723"/>
    </source>
</evidence>
<evidence type="ECO:0000259" key="6">
    <source>
        <dbReference type="PROSITE" id="PS50103"/>
    </source>
</evidence>
<dbReference type="SUPFAM" id="SSF90229">
    <property type="entry name" value="CCCH zinc finger"/>
    <property type="match status" value="1"/>
</dbReference>
<dbReference type="InterPro" id="IPR036855">
    <property type="entry name" value="Znf_CCCH_sf"/>
</dbReference>
<dbReference type="GeneID" id="73321110"/>
<feature type="region of interest" description="Disordered" evidence="5">
    <location>
        <begin position="202"/>
        <end position="227"/>
    </location>
</feature>
<evidence type="ECO:0000256" key="1">
    <source>
        <dbReference type="ARBA" id="ARBA00022723"/>
    </source>
</evidence>